<protein>
    <submittedName>
        <fullName evidence="2">Uncharacterized protein</fullName>
    </submittedName>
</protein>
<dbReference type="PANTHER" id="PTHR34536:SF6">
    <property type="entry name" value="DENTIN SIALOPHOSPHOPROTEIN-LIKE PROTEIN"/>
    <property type="match status" value="1"/>
</dbReference>
<organism evidence="2 3">
    <name type="scientific">Platanthera zijinensis</name>
    <dbReference type="NCBI Taxonomy" id="2320716"/>
    <lineage>
        <taxon>Eukaryota</taxon>
        <taxon>Viridiplantae</taxon>
        <taxon>Streptophyta</taxon>
        <taxon>Embryophyta</taxon>
        <taxon>Tracheophyta</taxon>
        <taxon>Spermatophyta</taxon>
        <taxon>Magnoliopsida</taxon>
        <taxon>Liliopsida</taxon>
        <taxon>Asparagales</taxon>
        <taxon>Orchidaceae</taxon>
        <taxon>Orchidoideae</taxon>
        <taxon>Orchideae</taxon>
        <taxon>Orchidinae</taxon>
        <taxon>Platanthera</taxon>
    </lineage>
</organism>
<evidence type="ECO:0000313" key="3">
    <source>
        <dbReference type="Proteomes" id="UP001418222"/>
    </source>
</evidence>
<keyword evidence="3" id="KW-1185">Reference proteome</keyword>
<feature type="compositionally biased region" description="Polar residues" evidence="1">
    <location>
        <begin position="60"/>
        <end position="75"/>
    </location>
</feature>
<gene>
    <name evidence="2" type="ORF">KSP39_PZI008739</name>
</gene>
<dbReference type="AlphaFoldDB" id="A0AAP0BLB0"/>
<evidence type="ECO:0000256" key="1">
    <source>
        <dbReference type="SAM" id="MobiDB-lite"/>
    </source>
</evidence>
<comment type="caution">
    <text evidence="2">The sequence shown here is derived from an EMBL/GenBank/DDBJ whole genome shotgun (WGS) entry which is preliminary data.</text>
</comment>
<reference evidence="2 3" key="1">
    <citation type="journal article" date="2022" name="Nat. Plants">
        <title>Genomes of leafy and leafless Platanthera orchids illuminate the evolution of mycoheterotrophy.</title>
        <authorList>
            <person name="Li M.H."/>
            <person name="Liu K.W."/>
            <person name="Li Z."/>
            <person name="Lu H.C."/>
            <person name="Ye Q.L."/>
            <person name="Zhang D."/>
            <person name="Wang J.Y."/>
            <person name="Li Y.F."/>
            <person name="Zhong Z.M."/>
            <person name="Liu X."/>
            <person name="Yu X."/>
            <person name="Liu D.K."/>
            <person name="Tu X.D."/>
            <person name="Liu B."/>
            <person name="Hao Y."/>
            <person name="Liao X.Y."/>
            <person name="Jiang Y.T."/>
            <person name="Sun W.H."/>
            <person name="Chen J."/>
            <person name="Chen Y.Q."/>
            <person name="Ai Y."/>
            <person name="Zhai J.W."/>
            <person name="Wu S.S."/>
            <person name="Zhou Z."/>
            <person name="Hsiao Y.Y."/>
            <person name="Wu W.L."/>
            <person name="Chen Y.Y."/>
            <person name="Lin Y.F."/>
            <person name="Hsu J.L."/>
            <person name="Li C.Y."/>
            <person name="Wang Z.W."/>
            <person name="Zhao X."/>
            <person name="Zhong W.Y."/>
            <person name="Ma X.K."/>
            <person name="Ma L."/>
            <person name="Huang J."/>
            <person name="Chen G.Z."/>
            <person name="Huang M.Z."/>
            <person name="Huang L."/>
            <person name="Peng D.H."/>
            <person name="Luo Y.B."/>
            <person name="Zou S.Q."/>
            <person name="Chen S.P."/>
            <person name="Lan S."/>
            <person name="Tsai W.C."/>
            <person name="Van de Peer Y."/>
            <person name="Liu Z.J."/>
        </authorList>
    </citation>
    <scope>NUCLEOTIDE SEQUENCE [LARGE SCALE GENOMIC DNA]</scope>
    <source>
        <strain evidence="2">Lor287</strain>
    </source>
</reference>
<dbReference type="PANTHER" id="PTHR34536">
    <property type="entry name" value="DENTIN SIALOPHOSPHOPROTEIN-LIKE PROTEIN"/>
    <property type="match status" value="1"/>
</dbReference>
<feature type="region of interest" description="Disordered" evidence="1">
    <location>
        <begin position="30"/>
        <end position="83"/>
    </location>
</feature>
<name>A0AAP0BLB0_9ASPA</name>
<dbReference type="Proteomes" id="UP001418222">
    <property type="component" value="Unassembled WGS sequence"/>
</dbReference>
<accession>A0AAP0BLB0</accession>
<proteinExistence type="predicted"/>
<feature type="compositionally biased region" description="Basic residues" evidence="1">
    <location>
        <begin position="36"/>
        <end position="51"/>
    </location>
</feature>
<dbReference type="EMBL" id="JBBWWQ010000007">
    <property type="protein sequence ID" value="KAK8943204.1"/>
    <property type="molecule type" value="Genomic_DNA"/>
</dbReference>
<sequence length="169" mass="20082">MDSRYGSRLFSPGHVNRYHSPILDSRIDSHSLQHSSSRRQHSFSPHRRPPHLAREHTRSPSKSRTWSPHTWTSPRGRSDRMISDIHNVKRQSRSAPIFKSQRRIPTQRSPQYHGFPAEDFFCYVSISRNYSSPSHASKWCNSEWIFQDRLWEHDEPRHPRERSPARSFS</sequence>
<evidence type="ECO:0000313" key="2">
    <source>
        <dbReference type="EMBL" id="KAK8943204.1"/>
    </source>
</evidence>